<keyword evidence="2" id="KW-0413">Isomerase</keyword>
<feature type="compositionally biased region" description="Polar residues" evidence="1">
    <location>
        <begin position="94"/>
        <end position="128"/>
    </location>
</feature>
<feature type="region of interest" description="Disordered" evidence="1">
    <location>
        <begin position="60"/>
        <end position="169"/>
    </location>
</feature>
<accession>A0A2H9ZVS2</accession>
<dbReference type="EMBL" id="KZ453411">
    <property type="protein sequence ID" value="PKA47376.1"/>
    <property type="molecule type" value="Genomic_DNA"/>
</dbReference>
<dbReference type="AlphaFoldDB" id="A0A2H9ZVS2"/>
<organism evidence="2 3">
    <name type="scientific">Apostasia shenzhenica</name>
    <dbReference type="NCBI Taxonomy" id="1088818"/>
    <lineage>
        <taxon>Eukaryota</taxon>
        <taxon>Viridiplantae</taxon>
        <taxon>Streptophyta</taxon>
        <taxon>Embryophyta</taxon>
        <taxon>Tracheophyta</taxon>
        <taxon>Spermatophyta</taxon>
        <taxon>Magnoliopsida</taxon>
        <taxon>Liliopsida</taxon>
        <taxon>Asparagales</taxon>
        <taxon>Orchidaceae</taxon>
        <taxon>Apostasioideae</taxon>
        <taxon>Apostasia</taxon>
    </lineage>
</organism>
<feature type="compositionally biased region" description="Polar residues" evidence="1">
    <location>
        <begin position="143"/>
        <end position="155"/>
    </location>
</feature>
<dbReference type="GO" id="GO:0016853">
    <property type="term" value="F:isomerase activity"/>
    <property type="evidence" value="ECO:0007669"/>
    <property type="project" value="UniProtKB-KW"/>
</dbReference>
<feature type="compositionally biased region" description="Acidic residues" evidence="1">
    <location>
        <begin position="12"/>
        <end position="21"/>
    </location>
</feature>
<name>A0A2H9ZVS2_9ASPA</name>
<gene>
    <name evidence="2" type="ORF">AXF42_Ash021333</name>
</gene>
<keyword evidence="3" id="KW-1185">Reference proteome</keyword>
<evidence type="ECO:0000313" key="2">
    <source>
        <dbReference type="EMBL" id="PKA47376.1"/>
    </source>
</evidence>
<dbReference type="EC" id="5.99.1.2" evidence="2"/>
<dbReference type="Proteomes" id="UP000236161">
    <property type="component" value="Unassembled WGS sequence"/>
</dbReference>
<evidence type="ECO:0000256" key="1">
    <source>
        <dbReference type="SAM" id="MobiDB-lite"/>
    </source>
</evidence>
<dbReference type="STRING" id="1088818.A0A2H9ZVS2"/>
<sequence length="169" mass="18075">MAVHGCVKQVLFDDDDDDDDAPISFKRTNPSSKQNRLNFTSKKLPSQKCEGIVSKLASCSQNPPKGVSLGLQKDKNASSSVKFSEMQKGDVSLGSLTSVSDNSKASSEQKLASTSKLKAPHSNKSSAPENYDDSDDEKPLSFRLNSSSRGNNSMAIQKESKPSSASVGK</sequence>
<protein>
    <submittedName>
        <fullName evidence="2">DNA topoisomerase I</fullName>
        <ecNumber evidence="2">5.99.1.2</ecNumber>
    </submittedName>
</protein>
<proteinExistence type="predicted"/>
<reference evidence="2 3" key="1">
    <citation type="journal article" date="2017" name="Nature">
        <title>The Apostasia genome and the evolution of orchids.</title>
        <authorList>
            <person name="Zhang G.Q."/>
            <person name="Liu K.W."/>
            <person name="Li Z."/>
            <person name="Lohaus R."/>
            <person name="Hsiao Y.Y."/>
            <person name="Niu S.C."/>
            <person name="Wang J.Y."/>
            <person name="Lin Y.C."/>
            <person name="Xu Q."/>
            <person name="Chen L.J."/>
            <person name="Yoshida K."/>
            <person name="Fujiwara S."/>
            <person name="Wang Z.W."/>
            <person name="Zhang Y.Q."/>
            <person name="Mitsuda N."/>
            <person name="Wang M."/>
            <person name="Liu G.H."/>
            <person name="Pecoraro L."/>
            <person name="Huang H.X."/>
            <person name="Xiao X.J."/>
            <person name="Lin M."/>
            <person name="Wu X.Y."/>
            <person name="Wu W.L."/>
            <person name="Chen Y.Y."/>
            <person name="Chang S.B."/>
            <person name="Sakamoto S."/>
            <person name="Ohme-Takagi M."/>
            <person name="Yagi M."/>
            <person name="Zeng S.J."/>
            <person name="Shen C.Y."/>
            <person name="Yeh C.M."/>
            <person name="Luo Y.B."/>
            <person name="Tsai W.C."/>
            <person name="Van de Peer Y."/>
            <person name="Liu Z.J."/>
        </authorList>
    </citation>
    <scope>NUCLEOTIDE SEQUENCE [LARGE SCALE GENOMIC DNA]</scope>
    <source>
        <strain evidence="3">cv. Shenzhen</strain>
        <tissue evidence="2">Stem</tissue>
    </source>
</reference>
<feature type="compositionally biased region" description="Polar residues" evidence="1">
    <location>
        <begin position="26"/>
        <end position="44"/>
    </location>
</feature>
<feature type="region of interest" description="Disordered" evidence="1">
    <location>
        <begin position="11"/>
        <end position="44"/>
    </location>
</feature>
<evidence type="ECO:0000313" key="3">
    <source>
        <dbReference type="Proteomes" id="UP000236161"/>
    </source>
</evidence>